<evidence type="ECO:0000256" key="3">
    <source>
        <dbReference type="ARBA" id="ARBA00023239"/>
    </source>
</evidence>
<dbReference type="AlphaFoldDB" id="A0A839SSQ0"/>
<gene>
    <name evidence="5" type="ORF">FHR98_002127</name>
</gene>
<name>A0A839SSQ0_9PROT</name>
<dbReference type="InterPro" id="IPR040442">
    <property type="entry name" value="Pyrv_kinase-like_dom_sf"/>
</dbReference>
<dbReference type="InterPro" id="IPR050251">
    <property type="entry name" value="HpcH-HpaI_aldolase"/>
</dbReference>
<dbReference type="InterPro" id="IPR015813">
    <property type="entry name" value="Pyrv/PenolPyrv_kinase-like_dom"/>
</dbReference>
<proteinExistence type="inferred from homology"/>
<dbReference type="RefSeq" id="WP_183416653.1">
    <property type="nucleotide sequence ID" value="NZ_JACHXA010000005.1"/>
</dbReference>
<dbReference type="InterPro" id="IPR005000">
    <property type="entry name" value="Aldolase/citrate-lyase_domain"/>
</dbReference>
<dbReference type="PANTHER" id="PTHR30502">
    <property type="entry name" value="2-KETO-3-DEOXY-L-RHAMNONATE ALDOLASE"/>
    <property type="match status" value="1"/>
</dbReference>
<dbReference type="Pfam" id="PF03328">
    <property type="entry name" value="HpcH_HpaI"/>
    <property type="match status" value="1"/>
</dbReference>
<dbReference type="GO" id="GO:0016832">
    <property type="term" value="F:aldehyde-lyase activity"/>
    <property type="evidence" value="ECO:0007669"/>
    <property type="project" value="TreeGrafter"/>
</dbReference>
<organism evidence="5 6">
    <name type="scientific">Limibacillus halophilus</name>
    <dbReference type="NCBI Taxonomy" id="1579333"/>
    <lineage>
        <taxon>Bacteria</taxon>
        <taxon>Pseudomonadati</taxon>
        <taxon>Pseudomonadota</taxon>
        <taxon>Alphaproteobacteria</taxon>
        <taxon>Rhodospirillales</taxon>
        <taxon>Rhodovibrionaceae</taxon>
        <taxon>Limibacillus</taxon>
    </lineage>
</organism>
<keyword evidence="6" id="KW-1185">Reference proteome</keyword>
<evidence type="ECO:0000259" key="4">
    <source>
        <dbReference type="Pfam" id="PF03328"/>
    </source>
</evidence>
<reference evidence="5 6" key="1">
    <citation type="submission" date="2020-08" db="EMBL/GenBank/DDBJ databases">
        <title>Genomic Encyclopedia of Type Strains, Phase III (KMG-III): the genomes of soil and plant-associated and newly described type strains.</title>
        <authorList>
            <person name="Whitman W."/>
        </authorList>
    </citation>
    <scope>NUCLEOTIDE SEQUENCE [LARGE SCALE GENOMIC DNA]</scope>
    <source>
        <strain evidence="5 6">CECT 8803</strain>
    </source>
</reference>
<evidence type="ECO:0000256" key="2">
    <source>
        <dbReference type="ARBA" id="ARBA00022723"/>
    </source>
</evidence>
<dbReference type="Gene3D" id="3.20.20.60">
    <property type="entry name" value="Phosphoenolpyruvate-binding domains"/>
    <property type="match status" value="1"/>
</dbReference>
<dbReference type="GO" id="GO:0046872">
    <property type="term" value="F:metal ion binding"/>
    <property type="evidence" value="ECO:0007669"/>
    <property type="project" value="UniProtKB-KW"/>
</dbReference>
<dbReference type="EMBL" id="JACHXA010000005">
    <property type="protein sequence ID" value="MBB3065831.1"/>
    <property type="molecule type" value="Genomic_DNA"/>
</dbReference>
<keyword evidence="3" id="KW-0456">Lyase</keyword>
<protein>
    <submittedName>
        <fullName evidence="5">2-keto-3-deoxy-L-rhamnonate aldolase RhmA</fullName>
    </submittedName>
</protein>
<dbReference type="PANTHER" id="PTHR30502:SF0">
    <property type="entry name" value="PHOSPHOENOLPYRUVATE CARBOXYLASE FAMILY PROTEIN"/>
    <property type="match status" value="1"/>
</dbReference>
<evidence type="ECO:0000313" key="5">
    <source>
        <dbReference type="EMBL" id="MBB3065831.1"/>
    </source>
</evidence>
<sequence>MANNLKSRMHNGEQLLGFWLELFSPMAAEVMAEAGYNCAMLDMEHGPGGFLDCISVMQAMKGTDCVPLVRVPWNDHVAIKRSLDAGARGIMVPSVDSAEQARQAVAACRYAPGGRRGNAASIIRASGYGVNAAEYLNTIQDELLVICQIETRKAVESAAAIAEVEGVDMLFVGPSDLSTEMGLIGQVDHPQVHEAIAKVEAAAKSAGKLIGHIPTPKRPVKLLVESGASLILTDADVALLRNGARNSIEAFRSLTGTI</sequence>
<accession>A0A839SSQ0</accession>
<dbReference type="Proteomes" id="UP000581135">
    <property type="component" value="Unassembled WGS sequence"/>
</dbReference>
<evidence type="ECO:0000313" key="6">
    <source>
        <dbReference type="Proteomes" id="UP000581135"/>
    </source>
</evidence>
<comment type="caution">
    <text evidence="5">The sequence shown here is derived from an EMBL/GenBank/DDBJ whole genome shotgun (WGS) entry which is preliminary data.</text>
</comment>
<comment type="similarity">
    <text evidence="1">Belongs to the HpcH/HpaI aldolase family.</text>
</comment>
<evidence type="ECO:0000256" key="1">
    <source>
        <dbReference type="ARBA" id="ARBA00005568"/>
    </source>
</evidence>
<dbReference type="GO" id="GO:0005737">
    <property type="term" value="C:cytoplasm"/>
    <property type="evidence" value="ECO:0007669"/>
    <property type="project" value="TreeGrafter"/>
</dbReference>
<keyword evidence="2" id="KW-0479">Metal-binding</keyword>
<dbReference type="SUPFAM" id="SSF51621">
    <property type="entry name" value="Phosphoenolpyruvate/pyruvate domain"/>
    <property type="match status" value="1"/>
</dbReference>
<feature type="domain" description="HpcH/HpaI aldolase/citrate lyase" evidence="4">
    <location>
        <begin position="16"/>
        <end position="237"/>
    </location>
</feature>